<feature type="domain" description="Fatty acid desaturase" evidence="2">
    <location>
        <begin position="77"/>
        <end position="345"/>
    </location>
</feature>
<dbReference type="EMBL" id="SODV01000001">
    <property type="protein sequence ID" value="TDX01698.1"/>
    <property type="molecule type" value="Genomic_DNA"/>
</dbReference>
<reference evidence="3 4" key="1">
    <citation type="submission" date="2019-03" db="EMBL/GenBank/DDBJ databases">
        <title>Genomic Encyclopedia of Type Strains, Phase IV (KMG-IV): sequencing the most valuable type-strain genomes for metagenomic binning, comparative biology and taxonomic classification.</title>
        <authorList>
            <person name="Goeker M."/>
        </authorList>
    </citation>
    <scope>NUCLEOTIDE SEQUENCE [LARGE SCALE GENOMIC DNA]</scope>
    <source>
        <strain evidence="3 4">DSM 100059</strain>
    </source>
</reference>
<feature type="transmembrane region" description="Helical" evidence="1">
    <location>
        <begin position="73"/>
        <end position="90"/>
    </location>
</feature>
<feature type="transmembrane region" description="Helical" evidence="1">
    <location>
        <begin position="239"/>
        <end position="259"/>
    </location>
</feature>
<feature type="transmembrane region" description="Helical" evidence="1">
    <location>
        <begin position="170"/>
        <end position="186"/>
    </location>
</feature>
<keyword evidence="1" id="KW-0812">Transmembrane</keyword>
<dbReference type="PANTHER" id="PTHR19353">
    <property type="entry name" value="FATTY ACID DESATURASE 2"/>
    <property type="match status" value="1"/>
</dbReference>
<evidence type="ECO:0000256" key="1">
    <source>
        <dbReference type="SAM" id="Phobius"/>
    </source>
</evidence>
<keyword evidence="1" id="KW-1133">Transmembrane helix</keyword>
<keyword evidence="1" id="KW-0472">Membrane</keyword>
<accession>A0A4R8DUV4</accession>
<evidence type="ECO:0000259" key="2">
    <source>
        <dbReference type="Pfam" id="PF00487"/>
    </source>
</evidence>
<dbReference type="InterPro" id="IPR012171">
    <property type="entry name" value="Fatty_acid_desaturase"/>
</dbReference>
<dbReference type="RefSeq" id="WP_133994339.1">
    <property type="nucleotide sequence ID" value="NZ_SODV01000001.1"/>
</dbReference>
<feature type="transmembrane region" description="Helical" evidence="1">
    <location>
        <begin position="47"/>
        <end position="67"/>
    </location>
</feature>
<proteinExistence type="predicted"/>
<organism evidence="3 4">
    <name type="scientific">Dinghuibacter silviterrae</name>
    <dbReference type="NCBI Taxonomy" id="1539049"/>
    <lineage>
        <taxon>Bacteria</taxon>
        <taxon>Pseudomonadati</taxon>
        <taxon>Bacteroidota</taxon>
        <taxon>Chitinophagia</taxon>
        <taxon>Chitinophagales</taxon>
        <taxon>Chitinophagaceae</taxon>
        <taxon>Dinghuibacter</taxon>
    </lineage>
</organism>
<sequence>MDSLLNTTFQRQKPVFKKTPDEALFQKMKKRVLARVHELEPRRRPLIIIKALLFPLIYIGAYLSALAWGAHRAVLYGAYLTMGLFLVVIFQNQIHDAVHGSLWRKKWLNETYVHFFDLMGANSFVWRARHVRLHHNFPNVMGWDSDIEQSPLARIFPHGPFKAWHRYQQIYLPMLYPLYLFNWLLVRDFKDYFMRSRPVWKVIRIPWLEYVKLFFFKTFFLGYTIVLPKYVLGLDWLDIAGAFMVLLFSASIFSLLILLSPHANTENNFPLPDGQGRLPYPWFEHQLRHTNDVTQDNWFTRFFLGCFNYHVAHHLFPSINHVYYPEITAIIREEAAQSHLPYRAFPLGKTLWDHYRLLKRNGAEEDIFEEVM</sequence>
<dbReference type="InterPro" id="IPR005804">
    <property type="entry name" value="FA_desaturase_dom"/>
</dbReference>
<name>A0A4R8DUV4_9BACT</name>
<dbReference type="OrthoDB" id="104711at2"/>
<evidence type="ECO:0000313" key="4">
    <source>
        <dbReference type="Proteomes" id="UP000294498"/>
    </source>
</evidence>
<dbReference type="GO" id="GO:0008610">
    <property type="term" value="P:lipid biosynthetic process"/>
    <property type="evidence" value="ECO:0007669"/>
    <property type="project" value="UniProtKB-ARBA"/>
</dbReference>
<dbReference type="Proteomes" id="UP000294498">
    <property type="component" value="Unassembled WGS sequence"/>
</dbReference>
<comment type="caution">
    <text evidence="3">The sequence shown here is derived from an EMBL/GenBank/DDBJ whole genome shotgun (WGS) entry which is preliminary data.</text>
</comment>
<dbReference type="PANTHER" id="PTHR19353:SF19">
    <property type="entry name" value="DELTA(5) FATTY ACID DESATURASE C-RELATED"/>
    <property type="match status" value="1"/>
</dbReference>
<feature type="transmembrane region" description="Helical" evidence="1">
    <location>
        <begin position="207"/>
        <end position="227"/>
    </location>
</feature>
<gene>
    <name evidence="3" type="ORF">EDB95_2740</name>
</gene>
<keyword evidence="4" id="KW-1185">Reference proteome</keyword>
<dbReference type="AlphaFoldDB" id="A0A4R8DUV4"/>
<dbReference type="Pfam" id="PF00487">
    <property type="entry name" value="FA_desaturase"/>
    <property type="match status" value="1"/>
</dbReference>
<evidence type="ECO:0000313" key="3">
    <source>
        <dbReference type="EMBL" id="TDX01698.1"/>
    </source>
</evidence>
<dbReference type="GO" id="GO:0016020">
    <property type="term" value="C:membrane"/>
    <property type="evidence" value="ECO:0007669"/>
    <property type="project" value="TreeGrafter"/>
</dbReference>
<dbReference type="GO" id="GO:0016717">
    <property type="term" value="F:oxidoreductase activity, acting on paired donors, with oxidation of a pair of donors resulting in the reduction of molecular oxygen to two molecules of water"/>
    <property type="evidence" value="ECO:0007669"/>
    <property type="project" value="TreeGrafter"/>
</dbReference>
<protein>
    <submittedName>
        <fullName evidence="3">Linoleoyl-CoA desaturase</fullName>
    </submittedName>
</protein>